<dbReference type="GO" id="GO:0005829">
    <property type="term" value="C:cytosol"/>
    <property type="evidence" value="ECO:0007669"/>
    <property type="project" value="TreeGrafter"/>
</dbReference>
<dbReference type="SFLD" id="SFLDG01135">
    <property type="entry name" value="C1.5.6:_HAD__Beta-PGM__Phospha"/>
    <property type="match status" value="1"/>
</dbReference>
<sequence length="220" mass="23753">MSRVAIFDCDGTLVDGQANVCIAMEEAFAASDLEAPSRSLIRRAVGLSLPQAMAMLLPGSTAAEQEMLAERYRIAFREHRRAGLIDEPLFDGMRELLIDLHESGWQLAVATGKSKRGLRHCLETHGIKHLFCSLQTADDHPSKPDPAMINTVLWDTGLQAGDAVMIGDTSFDMMMAGAAGVRALGVDWGYHGGEELLATGAVGVAETMNDLRKMIEGDQP</sequence>
<evidence type="ECO:0000313" key="2">
    <source>
        <dbReference type="Proteomes" id="UP000612349"/>
    </source>
</evidence>
<evidence type="ECO:0000313" key="1">
    <source>
        <dbReference type="EMBL" id="GGD56616.1"/>
    </source>
</evidence>
<dbReference type="InterPro" id="IPR023198">
    <property type="entry name" value="PGP-like_dom2"/>
</dbReference>
<dbReference type="InterPro" id="IPR006439">
    <property type="entry name" value="HAD-SF_hydro_IA"/>
</dbReference>
<dbReference type="SUPFAM" id="SSF56784">
    <property type="entry name" value="HAD-like"/>
    <property type="match status" value="1"/>
</dbReference>
<proteinExistence type="predicted"/>
<dbReference type="GO" id="GO:0008967">
    <property type="term" value="F:phosphoglycolate phosphatase activity"/>
    <property type="evidence" value="ECO:0007669"/>
    <property type="project" value="TreeGrafter"/>
</dbReference>
<dbReference type="PANTHER" id="PTHR43434:SF24">
    <property type="entry name" value="HYDROLASE-RELATED"/>
    <property type="match status" value="1"/>
</dbReference>
<dbReference type="GO" id="GO:0006281">
    <property type="term" value="P:DNA repair"/>
    <property type="evidence" value="ECO:0007669"/>
    <property type="project" value="TreeGrafter"/>
</dbReference>
<comment type="caution">
    <text evidence="1">The sequence shown here is derived from an EMBL/GenBank/DDBJ whole genome shotgun (WGS) entry which is preliminary data.</text>
</comment>
<dbReference type="OrthoDB" id="9793014at2"/>
<dbReference type="RefSeq" id="WP_066772554.1">
    <property type="nucleotide sequence ID" value="NZ_BMIP01000001.1"/>
</dbReference>
<organism evidence="1 2">
    <name type="scientific">Croceicoccus mobilis</name>
    <dbReference type="NCBI Taxonomy" id="1703339"/>
    <lineage>
        <taxon>Bacteria</taxon>
        <taxon>Pseudomonadati</taxon>
        <taxon>Pseudomonadota</taxon>
        <taxon>Alphaproteobacteria</taxon>
        <taxon>Sphingomonadales</taxon>
        <taxon>Erythrobacteraceae</taxon>
        <taxon>Croceicoccus</taxon>
    </lineage>
</organism>
<dbReference type="SFLD" id="SFLDG01129">
    <property type="entry name" value="C1.5:_HAD__Beta-PGM__Phosphata"/>
    <property type="match status" value="1"/>
</dbReference>
<accession>A0A916YQM2</accession>
<dbReference type="InterPro" id="IPR023214">
    <property type="entry name" value="HAD_sf"/>
</dbReference>
<dbReference type="Gene3D" id="1.10.150.240">
    <property type="entry name" value="Putative phosphatase, domain 2"/>
    <property type="match status" value="1"/>
</dbReference>
<reference evidence="1" key="1">
    <citation type="journal article" date="2014" name="Int. J. Syst. Evol. Microbiol.">
        <title>Complete genome sequence of Corynebacterium casei LMG S-19264T (=DSM 44701T), isolated from a smear-ripened cheese.</title>
        <authorList>
            <consortium name="US DOE Joint Genome Institute (JGI-PGF)"/>
            <person name="Walter F."/>
            <person name="Albersmeier A."/>
            <person name="Kalinowski J."/>
            <person name="Ruckert C."/>
        </authorList>
    </citation>
    <scope>NUCLEOTIDE SEQUENCE</scope>
    <source>
        <strain evidence="1">CGMCC 1.15360</strain>
    </source>
</reference>
<keyword evidence="2" id="KW-1185">Reference proteome</keyword>
<dbReference type="SFLD" id="SFLDS00003">
    <property type="entry name" value="Haloacid_Dehalogenase"/>
    <property type="match status" value="1"/>
</dbReference>
<dbReference type="Pfam" id="PF13419">
    <property type="entry name" value="HAD_2"/>
    <property type="match status" value="1"/>
</dbReference>
<dbReference type="EMBL" id="BMIP01000001">
    <property type="protein sequence ID" value="GGD56616.1"/>
    <property type="molecule type" value="Genomic_DNA"/>
</dbReference>
<dbReference type="InterPro" id="IPR050155">
    <property type="entry name" value="HAD-like_hydrolase_sf"/>
</dbReference>
<dbReference type="PANTHER" id="PTHR43434">
    <property type="entry name" value="PHOSPHOGLYCOLATE PHOSPHATASE"/>
    <property type="match status" value="1"/>
</dbReference>
<dbReference type="InterPro" id="IPR041492">
    <property type="entry name" value="HAD_2"/>
</dbReference>
<protein>
    <submittedName>
        <fullName evidence="1">Haloacid dehalogenase</fullName>
    </submittedName>
</protein>
<name>A0A916YQM2_9SPHN</name>
<gene>
    <name evidence="1" type="ORF">GCM10010990_02300</name>
</gene>
<dbReference type="Gene3D" id="3.40.50.1000">
    <property type="entry name" value="HAD superfamily/HAD-like"/>
    <property type="match status" value="1"/>
</dbReference>
<dbReference type="Proteomes" id="UP000612349">
    <property type="component" value="Unassembled WGS sequence"/>
</dbReference>
<dbReference type="AlphaFoldDB" id="A0A916YQM2"/>
<dbReference type="NCBIfam" id="TIGR01549">
    <property type="entry name" value="HAD-SF-IA-v1"/>
    <property type="match status" value="1"/>
</dbReference>
<reference evidence="1" key="2">
    <citation type="submission" date="2020-09" db="EMBL/GenBank/DDBJ databases">
        <authorList>
            <person name="Sun Q."/>
            <person name="Zhou Y."/>
        </authorList>
    </citation>
    <scope>NUCLEOTIDE SEQUENCE</scope>
    <source>
        <strain evidence="1">CGMCC 1.15360</strain>
    </source>
</reference>
<dbReference type="InterPro" id="IPR036412">
    <property type="entry name" value="HAD-like_sf"/>
</dbReference>